<dbReference type="EMBL" id="QXGA01007139">
    <property type="protein sequence ID" value="KAE9060941.1"/>
    <property type="molecule type" value="Genomic_DNA"/>
</dbReference>
<evidence type="ECO:0000313" key="10">
    <source>
        <dbReference type="EMBL" id="KAE9263989.1"/>
    </source>
</evidence>
<evidence type="ECO:0000313" key="16">
    <source>
        <dbReference type="Proteomes" id="UP000440732"/>
    </source>
</evidence>
<reference evidence="18 19" key="1">
    <citation type="submission" date="2018-09" db="EMBL/GenBank/DDBJ databases">
        <title>Genomic investigation of the strawberry pathogen Phytophthora fragariae indicates pathogenicity is determined by transcriptional variation in three key races.</title>
        <authorList>
            <person name="Adams T.M."/>
            <person name="Armitage A.D."/>
            <person name="Sobczyk M.K."/>
            <person name="Bates H.J."/>
            <person name="Dunwell J.M."/>
            <person name="Nellist C.F."/>
            <person name="Harrison R.J."/>
        </authorList>
    </citation>
    <scope>NUCLEOTIDE SEQUENCE [LARGE SCALE GENOMIC DNA]</scope>
    <source>
        <strain evidence="10 14">A4</strain>
        <strain evidence="9 15">BC-1</strain>
        <strain evidence="8 19">BC-23</strain>
        <strain evidence="7 13">NOV-27</strain>
        <strain evidence="6 16">NOV-5</strain>
        <strain evidence="5 17">NOV-71</strain>
        <strain evidence="11 20">NOV-77</strain>
        <strain evidence="2 12">NOV-9</strain>
        <strain evidence="4 21">ONT-3</strain>
        <strain evidence="3 18">SCRP245</strain>
    </source>
</reference>
<dbReference type="Proteomes" id="UP000486351">
    <property type="component" value="Unassembled WGS sequence"/>
</dbReference>
<dbReference type="Proteomes" id="UP000440367">
    <property type="component" value="Unassembled WGS sequence"/>
</dbReference>
<evidence type="ECO:0000313" key="21">
    <source>
        <dbReference type="Proteomes" id="UP000488956"/>
    </source>
</evidence>
<evidence type="ECO:0000313" key="5">
    <source>
        <dbReference type="EMBL" id="KAE9058561.1"/>
    </source>
</evidence>
<evidence type="ECO:0000313" key="17">
    <source>
        <dbReference type="Proteomes" id="UP000441208"/>
    </source>
</evidence>
<accession>A0A6A3GRS4</accession>
<dbReference type="EMBL" id="QXFX01006944">
    <property type="protein sequence ID" value="KAE9057635.1"/>
    <property type="molecule type" value="Genomic_DNA"/>
</dbReference>
<organism evidence="3 18">
    <name type="scientific">Phytophthora fragariae</name>
    <dbReference type="NCBI Taxonomy" id="53985"/>
    <lineage>
        <taxon>Eukaryota</taxon>
        <taxon>Sar</taxon>
        <taxon>Stramenopiles</taxon>
        <taxon>Oomycota</taxon>
        <taxon>Peronosporomycetes</taxon>
        <taxon>Peronosporales</taxon>
        <taxon>Peronosporaceae</taxon>
        <taxon>Phytophthora</taxon>
    </lineage>
</organism>
<evidence type="ECO:0000313" key="15">
    <source>
        <dbReference type="Proteomes" id="UP000440367"/>
    </source>
</evidence>
<evidence type="ECO:0000313" key="19">
    <source>
        <dbReference type="Proteomes" id="UP000476176"/>
    </source>
</evidence>
<evidence type="ECO:0000313" key="13">
    <source>
        <dbReference type="Proteomes" id="UP000433483"/>
    </source>
</evidence>
<sequence length="186" mass="20435">MTDPTSVTLELLQSMSDENRTEELQAAIAACNFMKLRLLCQELGVRIRSNKYQAYQTKDGYAEILFTELKAKTMHGDASPPSHTPAKNPRVPVLTGPVPEAMATSEEGDASAPAAHAATSDELGCMLNPYVGPVSKDILERTLLMVSIEKAGRALKELFHPDSEAAKIIRAELTSRLERLKRLQQE</sequence>
<name>A0A6A3GRS4_9STRA</name>
<dbReference type="OrthoDB" id="96029at2759"/>
<dbReference type="EMBL" id="QXGD01006221">
    <property type="protein sequence ID" value="KAE9163687.1"/>
    <property type="molecule type" value="Genomic_DNA"/>
</dbReference>
<comment type="caution">
    <text evidence="3">The sequence shown here is derived from an EMBL/GenBank/DDBJ whole genome shotgun (WGS) entry which is preliminary data.</text>
</comment>
<gene>
    <name evidence="10" type="ORF">PF001_g31464</name>
    <name evidence="9" type="ORF">PF002_g31795</name>
    <name evidence="8" type="ORF">PF004_g30936</name>
    <name evidence="7" type="ORF">PF005_g31656</name>
    <name evidence="6" type="ORF">PF006_g31524</name>
    <name evidence="5" type="ORF">PF007_g31256</name>
    <name evidence="11" type="ORF">PF008_g31363</name>
    <name evidence="2" type="ORF">PF009_g31720</name>
    <name evidence="4" type="ORF">PF010_g31299</name>
    <name evidence="3" type="ORF">PF011_g30969</name>
</gene>
<evidence type="ECO:0000313" key="7">
    <source>
        <dbReference type="EMBL" id="KAE9160408.1"/>
    </source>
</evidence>
<dbReference type="Proteomes" id="UP000440732">
    <property type="component" value="Unassembled WGS sequence"/>
</dbReference>
<dbReference type="EMBL" id="QXGB01006662">
    <property type="protein sequence ID" value="KAE9160408.1"/>
    <property type="molecule type" value="Genomic_DNA"/>
</dbReference>
<dbReference type="Proteomes" id="UP000429523">
    <property type="component" value="Unassembled WGS sequence"/>
</dbReference>
<evidence type="ECO:0000313" key="20">
    <source>
        <dbReference type="Proteomes" id="UP000486351"/>
    </source>
</evidence>
<dbReference type="EMBL" id="QXGC01007031">
    <property type="protein sequence ID" value="KAE9161138.1"/>
    <property type="molecule type" value="Genomic_DNA"/>
</dbReference>
<dbReference type="EMBL" id="QXGE01007106">
    <property type="protein sequence ID" value="KAE9263989.1"/>
    <property type="molecule type" value="Genomic_DNA"/>
</dbReference>
<feature type="region of interest" description="Disordered" evidence="1">
    <location>
        <begin position="74"/>
        <end position="97"/>
    </location>
</feature>
<evidence type="ECO:0000313" key="3">
    <source>
        <dbReference type="EMBL" id="KAE8957918.1"/>
    </source>
</evidence>
<dbReference type="Proteomes" id="UP000441208">
    <property type="component" value="Unassembled WGS sequence"/>
</dbReference>
<keyword evidence="13" id="KW-1185">Reference proteome</keyword>
<proteinExistence type="predicted"/>
<dbReference type="Proteomes" id="UP000433483">
    <property type="component" value="Unassembled WGS sequence"/>
</dbReference>
<protein>
    <submittedName>
        <fullName evidence="3">Uncharacterized protein</fullName>
    </submittedName>
</protein>
<evidence type="ECO:0000313" key="18">
    <source>
        <dbReference type="Proteomes" id="UP000460718"/>
    </source>
</evidence>
<evidence type="ECO:0000313" key="8">
    <source>
        <dbReference type="EMBL" id="KAE9161138.1"/>
    </source>
</evidence>
<evidence type="ECO:0000313" key="6">
    <source>
        <dbReference type="EMBL" id="KAE9060941.1"/>
    </source>
</evidence>
<dbReference type="Proteomes" id="UP000488956">
    <property type="component" value="Unassembled WGS sequence"/>
</dbReference>
<dbReference type="Proteomes" id="UP000476176">
    <property type="component" value="Unassembled WGS sequence"/>
</dbReference>
<dbReference type="Proteomes" id="UP000460718">
    <property type="component" value="Unassembled WGS sequence"/>
</dbReference>
<evidence type="ECO:0000313" key="11">
    <source>
        <dbReference type="EMBL" id="KAE9267448.1"/>
    </source>
</evidence>
<evidence type="ECO:0000313" key="12">
    <source>
        <dbReference type="Proteomes" id="UP000429523"/>
    </source>
</evidence>
<dbReference type="AlphaFoldDB" id="A0A6A3GRS4"/>
<dbReference type="EMBL" id="QXFZ01006492">
    <property type="protein sequence ID" value="KAE9058561.1"/>
    <property type="molecule type" value="Genomic_DNA"/>
</dbReference>
<dbReference type="Proteomes" id="UP000437068">
    <property type="component" value="Unassembled WGS sequence"/>
</dbReference>
<evidence type="ECO:0000256" key="1">
    <source>
        <dbReference type="SAM" id="MobiDB-lite"/>
    </source>
</evidence>
<dbReference type="EMBL" id="QXFW01007032">
    <property type="protein sequence ID" value="KAE8957918.1"/>
    <property type="molecule type" value="Genomic_DNA"/>
</dbReference>
<evidence type="ECO:0000313" key="2">
    <source>
        <dbReference type="EMBL" id="KAE8917963.1"/>
    </source>
</evidence>
<evidence type="ECO:0000313" key="9">
    <source>
        <dbReference type="EMBL" id="KAE9163687.1"/>
    </source>
</evidence>
<dbReference type="EMBL" id="QXGF01006359">
    <property type="protein sequence ID" value="KAE8917963.1"/>
    <property type="molecule type" value="Genomic_DNA"/>
</dbReference>
<dbReference type="EMBL" id="QXFY01006892">
    <property type="protein sequence ID" value="KAE9267448.1"/>
    <property type="molecule type" value="Genomic_DNA"/>
</dbReference>
<evidence type="ECO:0000313" key="4">
    <source>
        <dbReference type="EMBL" id="KAE9057635.1"/>
    </source>
</evidence>
<evidence type="ECO:0000313" key="14">
    <source>
        <dbReference type="Proteomes" id="UP000437068"/>
    </source>
</evidence>